<dbReference type="GO" id="GO:0005886">
    <property type="term" value="C:plasma membrane"/>
    <property type="evidence" value="ECO:0007669"/>
    <property type="project" value="TreeGrafter"/>
</dbReference>
<feature type="disulfide bond" evidence="9 11">
    <location>
        <begin position="203"/>
        <end position="221"/>
    </location>
</feature>
<accession>A0A8J2P4K0</accession>
<evidence type="ECO:0000313" key="15">
    <source>
        <dbReference type="Proteomes" id="UP000708208"/>
    </source>
</evidence>
<protein>
    <recommendedName>
        <fullName evidence="16">Angiotensin-converting enzyme</fullName>
    </recommendedName>
</protein>
<dbReference type="EMBL" id="CAJVCH010104270">
    <property type="protein sequence ID" value="CAG7723965.1"/>
    <property type="molecule type" value="Genomic_DNA"/>
</dbReference>
<dbReference type="PANTHER" id="PTHR10514">
    <property type="entry name" value="ANGIOTENSIN-CONVERTING ENZYME"/>
    <property type="match status" value="1"/>
</dbReference>
<proteinExistence type="inferred from homology"/>
<evidence type="ECO:0000256" key="3">
    <source>
        <dbReference type="ARBA" id="ARBA00023157"/>
    </source>
</evidence>
<feature type="binding site" evidence="8">
    <location>
        <position position="262"/>
    </location>
    <ligand>
        <name>Zn(2+)</name>
        <dbReference type="ChEBI" id="CHEBI:29105"/>
        <label>1</label>
        <note>catalytic</note>
    </ligand>
</feature>
<evidence type="ECO:0000256" key="5">
    <source>
        <dbReference type="PIRSR" id="PIRSR601548-1"/>
    </source>
</evidence>
<feature type="binding site" evidence="10">
    <location>
        <position position="238"/>
    </location>
    <ligand>
        <name>Zn(2+)</name>
        <dbReference type="ChEBI" id="CHEBI:29105"/>
        <label>2</label>
        <note>catalytic</note>
    </ligand>
</feature>
<feature type="active site" description="Proton donor 1" evidence="5">
    <location>
        <position position="363"/>
    </location>
</feature>
<comment type="similarity">
    <text evidence="1 11">Belongs to the peptidase M2 family.</text>
</comment>
<feature type="binding site" evidence="8">
    <location>
        <position position="234"/>
    </location>
    <ligand>
        <name>Zn(2+)</name>
        <dbReference type="ChEBI" id="CHEBI:29105"/>
        <label>1</label>
        <note>catalytic</note>
    </ligand>
</feature>
<comment type="caution">
    <text evidence="11">Lacks conserved residue(s) required for the propagation of feature annotation.</text>
</comment>
<keyword evidence="8" id="KW-0862">Zinc</keyword>
<dbReference type="OrthoDB" id="10029630at2759"/>
<keyword evidence="4" id="KW-0325">Glycoprotein</keyword>
<feature type="region of interest" description="Disordered" evidence="12">
    <location>
        <begin position="482"/>
        <end position="506"/>
    </location>
</feature>
<evidence type="ECO:0000256" key="4">
    <source>
        <dbReference type="ARBA" id="ARBA00023180"/>
    </source>
</evidence>
<evidence type="ECO:0000256" key="13">
    <source>
        <dbReference type="SAM" id="Phobius"/>
    </source>
</evidence>
<reference evidence="14" key="1">
    <citation type="submission" date="2021-06" db="EMBL/GenBank/DDBJ databases">
        <authorList>
            <person name="Hodson N. C."/>
            <person name="Mongue J. A."/>
            <person name="Jaron S. K."/>
        </authorList>
    </citation>
    <scope>NUCLEOTIDE SEQUENCE</scope>
</reference>
<dbReference type="PANTHER" id="PTHR10514:SF27">
    <property type="entry name" value="ANGIOTENSIN-CONVERTING ENZYME"/>
    <property type="match status" value="1"/>
</dbReference>
<keyword evidence="2" id="KW-0732">Signal</keyword>
<feature type="transmembrane region" description="Helical" evidence="13">
    <location>
        <begin position="510"/>
        <end position="532"/>
    </location>
</feature>
<sequence>GLYLEPDLTDILGRLEDFDELAYIWEAWRNATGRQMRGLYNEYVQLSNKAAKLNGYDNMGDFWLLRYESDTFRSDIDKVWQDVKTTLYQPLYDYVRFRLTAKFPQMDPEGPIPAHVLGNMWSQTWEYVLPYVLPYPSEPAFDITKQLVEYTQKPEFNTELKKRQALFEIANDFFQGLGLENMSVSYQEPPAMVLKPGNREVICHASAWDMCDGEDFRLKMCTEINHQDFITIHHELGHIQYFQQYKNLPITYRDGANPGFHEAIGDVVALSVATPKHLQALGFIDKPPSDGSMLNFLMQMALEKIAFLPFGYLIDSYRWQVFNGQIKNDSWTYDWVKMSAEYQGVVPPVRRSEKDFDPGAKYHVPGDTPYIRYFVSFILQFQVHARLCELANNTEPLYNCDIVNNTIAGATFKKMLQYGGSKNWQDVLEEVTSTNKLDAAPIISYFQPLIEFLNQQQKEHNYYSGFNIGDIEDYIGEGPIPYAAPGEPMDTSDNPEPPSSTEEPEEENNVAAIIIGIILGVTVIVIVLAYFLKQKCRKS</sequence>
<evidence type="ECO:0000256" key="2">
    <source>
        <dbReference type="ARBA" id="ARBA00022729"/>
    </source>
</evidence>
<evidence type="ECO:0000256" key="12">
    <source>
        <dbReference type="SAM" id="MobiDB-lite"/>
    </source>
</evidence>
<dbReference type="Pfam" id="PF01401">
    <property type="entry name" value="Peptidase_M2"/>
    <property type="match status" value="1"/>
</dbReference>
<feature type="binding site" evidence="7">
    <location>
        <position position="372"/>
    </location>
    <ligand>
        <name>chloride</name>
        <dbReference type="ChEBI" id="CHEBI:17996"/>
        <label>1</label>
    </ligand>
</feature>
<dbReference type="CDD" id="cd06461">
    <property type="entry name" value="M2_ACE"/>
    <property type="match status" value="1"/>
</dbReference>
<feature type="binding site" evidence="8">
    <location>
        <position position="238"/>
    </location>
    <ligand>
        <name>Zn(2+)</name>
        <dbReference type="ChEBI" id="CHEBI:29105"/>
        <label>1</label>
        <note>catalytic</note>
    </ligand>
</feature>
<feature type="active site" description="Proton acceptor 1" evidence="5">
    <location>
        <position position="235"/>
    </location>
</feature>
<evidence type="ECO:0000256" key="1">
    <source>
        <dbReference type="ARBA" id="ARBA00008139"/>
    </source>
</evidence>
<evidence type="ECO:0008006" key="16">
    <source>
        <dbReference type="Google" id="ProtNLM"/>
    </source>
</evidence>
<dbReference type="GO" id="GO:0008241">
    <property type="term" value="F:peptidyl-dipeptidase activity"/>
    <property type="evidence" value="ECO:0007669"/>
    <property type="project" value="InterPro"/>
</dbReference>
<evidence type="ECO:0000256" key="10">
    <source>
        <dbReference type="PIRSR" id="PIRSR601548-8"/>
    </source>
</evidence>
<feature type="active site" description="Proton acceptor 2" evidence="6">
    <location>
        <position position="235"/>
    </location>
</feature>
<keyword evidence="13" id="KW-0812">Transmembrane</keyword>
<gene>
    <name evidence="14" type="ORF">AFUS01_LOCUS13018</name>
</gene>
<evidence type="ECO:0000256" key="6">
    <source>
        <dbReference type="PIRSR" id="PIRSR601548-11"/>
    </source>
</evidence>
<feature type="active site" description="Proton donor 2" evidence="6">
    <location>
        <position position="363"/>
    </location>
</feature>
<feature type="non-terminal residue" evidence="14">
    <location>
        <position position="1"/>
    </location>
</feature>
<keyword evidence="3 9" id="KW-1015">Disulfide bond</keyword>
<evidence type="ECO:0000256" key="8">
    <source>
        <dbReference type="PIRSR" id="PIRSR601548-3"/>
    </source>
</evidence>
<feature type="binding site" evidence="7">
    <location>
        <position position="67"/>
    </location>
    <ligand>
        <name>chloride</name>
        <dbReference type="ChEBI" id="CHEBI:17996"/>
        <label>1</label>
    </ligand>
</feature>
<name>A0A8J2P4K0_9HEXA</name>
<evidence type="ECO:0000256" key="11">
    <source>
        <dbReference type="PROSITE-ProRule" id="PRU01355"/>
    </source>
</evidence>
<dbReference type="Proteomes" id="UP000708208">
    <property type="component" value="Unassembled WGS sequence"/>
</dbReference>
<keyword evidence="13" id="KW-1133">Transmembrane helix</keyword>
<comment type="caution">
    <text evidence="14">The sequence shown here is derived from an EMBL/GenBank/DDBJ whole genome shotgun (WGS) entry which is preliminary data.</text>
</comment>
<dbReference type="GO" id="GO:0006508">
    <property type="term" value="P:proteolysis"/>
    <property type="evidence" value="ECO:0007669"/>
    <property type="project" value="InterPro"/>
</dbReference>
<keyword evidence="15" id="KW-1185">Reference proteome</keyword>
<evidence type="ECO:0000313" key="14">
    <source>
        <dbReference type="EMBL" id="CAG7723965.1"/>
    </source>
</evidence>
<feature type="disulfide bond" evidence="9">
    <location>
        <begin position="388"/>
        <end position="400"/>
    </location>
</feature>
<evidence type="ECO:0000256" key="9">
    <source>
        <dbReference type="PIRSR" id="PIRSR601548-4"/>
    </source>
</evidence>
<keyword evidence="8" id="KW-0479">Metal-binding</keyword>
<organism evidence="14 15">
    <name type="scientific">Allacma fusca</name>
    <dbReference type="NCBI Taxonomy" id="39272"/>
    <lineage>
        <taxon>Eukaryota</taxon>
        <taxon>Metazoa</taxon>
        <taxon>Ecdysozoa</taxon>
        <taxon>Arthropoda</taxon>
        <taxon>Hexapoda</taxon>
        <taxon>Collembola</taxon>
        <taxon>Symphypleona</taxon>
        <taxon>Sminthuridae</taxon>
        <taxon>Allacma</taxon>
    </lineage>
</organism>
<feature type="binding site" evidence="10">
    <location>
        <position position="262"/>
    </location>
    <ligand>
        <name>Zn(2+)</name>
        <dbReference type="ChEBI" id="CHEBI:29105"/>
        <label>2</label>
        <note>catalytic</note>
    </ligand>
</feature>
<dbReference type="GO" id="GO:0008237">
    <property type="term" value="F:metallopeptidase activity"/>
    <property type="evidence" value="ECO:0007669"/>
    <property type="project" value="InterPro"/>
</dbReference>
<dbReference type="AlphaFoldDB" id="A0A8J2P4K0"/>
<keyword evidence="13" id="KW-0472">Membrane</keyword>
<dbReference type="InterPro" id="IPR001548">
    <property type="entry name" value="Peptidase_M2"/>
</dbReference>
<feature type="binding site" evidence="10">
    <location>
        <position position="234"/>
    </location>
    <ligand>
        <name>Zn(2+)</name>
        <dbReference type="ChEBI" id="CHEBI:29105"/>
        <label>2</label>
        <note>catalytic</note>
    </ligand>
</feature>
<evidence type="ECO:0000256" key="7">
    <source>
        <dbReference type="PIRSR" id="PIRSR601548-2"/>
    </source>
</evidence>
<dbReference type="PROSITE" id="PS52011">
    <property type="entry name" value="PEPTIDASE_M2"/>
    <property type="match status" value="1"/>
</dbReference>